<keyword evidence="1" id="KW-0812">Transmembrane</keyword>
<evidence type="ECO:0000313" key="2">
    <source>
        <dbReference type="Proteomes" id="UP000095283"/>
    </source>
</evidence>
<dbReference type="Proteomes" id="UP000095283">
    <property type="component" value="Unplaced"/>
</dbReference>
<proteinExistence type="predicted"/>
<feature type="transmembrane region" description="Helical" evidence="1">
    <location>
        <begin position="54"/>
        <end position="74"/>
    </location>
</feature>
<name>A0A1I7XA04_HETBA</name>
<evidence type="ECO:0000256" key="1">
    <source>
        <dbReference type="SAM" id="Phobius"/>
    </source>
</evidence>
<keyword evidence="1" id="KW-0472">Membrane</keyword>
<evidence type="ECO:0000313" key="3">
    <source>
        <dbReference type="WBParaSite" id="Hba_14426"/>
    </source>
</evidence>
<keyword evidence="2" id="KW-1185">Reference proteome</keyword>
<dbReference type="WBParaSite" id="Hba_14426">
    <property type="protein sequence ID" value="Hba_14426"/>
    <property type="gene ID" value="Hba_14426"/>
</dbReference>
<keyword evidence="1" id="KW-1133">Transmembrane helix</keyword>
<dbReference type="AlphaFoldDB" id="A0A1I7XA04"/>
<organism evidence="2 3">
    <name type="scientific">Heterorhabditis bacteriophora</name>
    <name type="common">Entomopathogenic nematode worm</name>
    <dbReference type="NCBI Taxonomy" id="37862"/>
    <lineage>
        <taxon>Eukaryota</taxon>
        <taxon>Metazoa</taxon>
        <taxon>Ecdysozoa</taxon>
        <taxon>Nematoda</taxon>
        <taxon>Chromadorea</taxon>
        <taxon>Rhabditida</taxon>
        <taxon>Rhabditina</taxon>
        <taxon>Rhabditomorpha</taxon>
        <taxon>Strongyloidea</taxon>
        <taxon>Heterorhabditidae</taxon>
        <taxon>Heterorhabditis</taxon>
    </lineage>
</organism>
<accession>A0A1I7XA04</accession>
<sequence length="89" mass="10227">MPVPPTLVIQEEDGKRLSCIAQRTYTRDWHGREPSTRRNEQHTFMKAIYCKDHYISAFLVLLFPVLIKISSVYANAADIATLIVLSFDD</sequence>
<reference evidence="3" key="1">
    <citation type="submission" date="2016-11" db="UniProtKB">
        <authorList>
            <consortium name="WormBaseParasite"/>
        </authorList>
    </citation>
    <scope>IDENTIFICATION</scope>
</reference>
<protein>
    <submittedName>
        <fullName evidence="3">Ig-like domain-containing protein</fullName>
    </submittedName>
</protein>